<dbReference type="AlphaFoldDB" id="A0A060M8V5"/>
<sequence>MDVVQIFREYIQKYQKHLQDKDWLLERFELVTANVQNRAVQQAIPIGEREVSCTVFFLSYEAKKVYVIQDLKCKKTYVVCLWDGSKMDHIYRWEE</sequence>
<dbReference type="EMBL" id="CP003923">
    <property type="protein sequence ID" value="AIC96499.1"/>
    <property type="molecule type" value="Genomic_DNA"/>
</dbReference>
<accession>A0A060M8V5</accession>
<dbReference type="KEGG" id="ble:BleG1_3952"/>
<dbReference type="RefSeq" id="WP_038484645.1">
    <property type="nucleotide sequence ID" value="NZ_CP003923.1"/>
</dbReference>
<name>A0A060M8V5_9BACI</name>
<evidence type="ECO:0000313" key="2">
    <source>
        <dbReference type="Proteomes" id="UP000027142"/>
    </source>
</evidence>
<reference evidence="1 2" key="1">
    <citation type="journal article" date="2014" name="Gene">
        <title>A comparative genomic analysis of the alkalitolerant soil bacterium Bacillus lehensis G1.</title>
        <authorList>
            <person name="Noor Y.M."/>
            <person name="Samsulrizal N.H."/>
            <person name="Jema'on N.A."/>
            <person name="Low K.O."/>
            <person name="Ramli A.N."/>
            <person name="Alias N.I."/>
            <person name="Damis S.I."/>
            <person name="Fuzi S.F."/>
            <person name="Isa M.N."/>
            <person name="Murad A.M."/>
            <person name="Raih M.F."/>
            <person name="Bakar F.D."/>
            <person name="Najimudin N."/>
            <person name="Mahadi N.M."/>
            <person name="Illias R.M."/>
        </authorList>
    </citation>
    <scope>NUCLEOTIDE SEQUENCE [LARGE SCALE GENOMIC DNA]</scope>
    <source>
        <strain evidence="1 2">G1</strain>
    </source>
</reference>
<dbReference type="Proteomes" id="UP000027142">
    <property type="component" value="Chromosome"/>
</dbReference>
<evidence type="ECO:0000313" key="1">
    <source>
        <dbReference type="EMBL" id="AIC96499.1"/>
    </source>
</evidence>
<dbReference type="HOGENOM" id="CLU_2366978_0_0_9"/>
<keyword evidence="2" id="KW-1185">Reference proteome</keyword>
<gene>
    <name evidence="1" type="ORF">BleG1_3952</name>
</gene>
<protein>
    <submittedName>
        <fullName evidence="1">Uncharacterized protein</fullName>
    </submittedName>
</protein>
<organism evidence="1 2">
    <name type="scientific">Shouchella lehensis G1</name>
    <dbReference type="NCBI Taxonomy" id="1246626"/>
    <lineage>
        <taxon>Bacteria</taxon>
        <taxon>Bacillati</taxon>
        <taxon>Bacillota</taxon>
        <taxon>Bacilli</taxon>
        <taxon>Bacillales</taxon>
        <taxon>Bacillaceae</taxon>
        <taxon>Shouchella</taxon>
    </lineage>
</organism>
<dbReference type="STRING" id="1246626.BleG1_3952"/>
<proteinExistence type="predicted"/>